<protein>
    <submittedName>
        <fullName evidence="1">Uncharacterized protein</fullName>
    </submittedName>
</protein>
<proteinExistence type="predicted"/>
<reference evidence="1" key="1">
    <citation type="submission" date="2014-09" db="EMBL/GenBank/DDBJ databases">
        <authorList>
            <person name="Magalhaes I.L.F."/>
            <person name="Oliveira U."/>
            <person name="Santos F.R."/>
            <person name="Vidigal T.H.D.A."/>
            <person name="Brescovit A.D."/>
            <person name="Santos A.J."/>
        </authorList>
    </citation>
    <scope>NUCLEOTIDE SEQUENCE</scope>
    <source>
        <tissue evidence="1">Shoot tissue taken approximately 20 cm above the soil surface</tissue>
    </source>
</reference>
<accession>A0A0A9DB47</accession>
<dbReference type="EMBL" id="GBRH01212091">
    <property type="protein sequence ID" value="JAD85804.1"/>
    <property type="molecule type" value="Transcribed_RNA"/>
</dbReference>
<dbReference type="AlphaFoldDB" id="A0A0A9DB47"/>
<sequence length="76" mass="8253">MAAGSPVSVSLANLTFANVPSPMVRPSSYFPTRLFTFVVLIPCLILPLESQEASTHSQMVSRHAVALAWIKPRNAE</sequence>
<organism evidence="1">
    <name type="scientific">Arundo donax</name>
    <name type="common">Giant reed</name>
    <name type="synonym">Donax arundinaceus</name>
    <dbReference type="NCBI Taxonomy" id="35708"/>
    <lineage>
        <taxon>Eukaryota</taxon>
        <taxon>Viridiplantae</taxon>
        <taxon>Streptophyta</taxon>
        <taxon>Embryophyta</taxon>
        <taxon>Tracheophyta</taxon>
        <taxon>Spermatophyta</taxon>
        <taxon>Magnoliopsida</taxon>
        <taxon>Liliopsida</taxon>
        <taxon>Poales</taxon>
        <taxon>Poaceae</taxon>
        <taxon>PACMAD clade</taxon>
        <taxon>Arundinoideae</taxon>
        <taxon>Arundineae</taxon>
        <taxon>Arundo</taxon>
    </lineage>
</organism>
<name>A0A0A9DB47_ARUDO</name>
<reference evidence="1" key="2">
    <citation type="journal article" date="2015" name="Data Brief">
        <title>Shoot transcriptome of the giant reed, Arundo donax.</title>
        <authorList>
            <person name="Barrero R.A."/>
            <person name="Guerrero F.D."/>
            <person name="Moolhuijzen P."/>
            <person name="Goolsby J.A."/>
            <person name="Tidwell J."/>
            <person name="Bellgard S.E."/>
            <person name="Bellgard M.I."/>
        </authorList>
    </citation>
    <scope>NUCLEOTIDE SEQUENCE</scope>
    <source>
        <tissue evidence="1">Shoot tissue taken approximately 20 cm above the soil surface</tissue>
    </source>
</reference>
<evidence type="ECO:0000313" key="1">
    <source>
        <dbReference type="EMBL" id="JAD85804.1"/>
    </source>
</evidence>